<evidence type="ECO:0000313" key="1">
    <source>
        <dbReference type="EMBL" id="KAJ2802517.1"/>
    </source>
</evidence>
<gene>
    <name evidence="1" type="ORF">H4R21_002390</name>
</gene>
<organism evidence="1 2">
    <name type="scientific">Coemansia helicoidea</name>
    <dbReference type="NCBI Taxonomy" id="1286919"/>
    <lineage>
        <taxon>Eukaryota</taxon>
        <taxon>Fungi</taxon>
        <taxon>Fungi incertae sedis</taxon>
        <taxon>Zoopagomycota</taxon>
        <taxon>Kickxellomycotina</taxon>
        <taxon>Kickxellomycetes</taxon>
        <taxon>Kickxellales</taxon>
        <taxon>Kickxellaceae</taxon>
        <taxon>Coemansia</taxon>
    </lineage>
</organism>
<accession>A0ACC1L7R9</accession>
<keyword evidence="2" id="KW-1185">Reference proteome</keyword>
<reference evidence="1" key="1">
    <citation type="submission" date="2022-07" db="EMBL/GenBank/DDBJ databases">
        <title>Phylogenomic reconstructions and comparative analyses of Kickxellomycotina fungi.</title>
        <authorList>
            <person name="Reynolds N.K."/>
            <person name="Stajich J.E."/>
            <person name="Barry K."/>
            <person name="Grigoriev I.V."/>
            <person name="Crous P."/>
            <person name="Smith M.E."/>
        </authorList>
    </citation>
    <scope>NUCLEOTIDE SEQUENCE</scope>
    <source>
        <strain evidence="1">BCRC 34780</strain>
    </source>
</reference>
<dbReference type="Proteomes" id="UP001140087">
    <property type="component" value="Unassembled WGS sequence"/>
</dbReference>
<name>A0ACC1L7R9_9FUNG</name>
<protein>
    <submittedName>
        <fullName evidence="1">Uncharacterized protein</fullName>
    </submittedName>
</protein>
<evidence type="ECO:0000313" key="2">
    <source>
        <dbReference type="Proteomes" id="UP001140087"/>
    </source>
</evidence>
<sequence length="611" mass="67528">MPLPPPRERPRDSRRWSPTSAHTGIRVAGTAKSRDSLPAQSPARAPARPAPASSGPPAAPPREFHTYWCNTPGPCIQTAFVGDWVLPLVEGGRGAATKDRYNRRLVTVRGLCPFHVIAVRNSDNSASCGGINTHVHEPTGHQAGTEVVVTSAMPQLSVPLVTTPIPLSALLQFAALRRVAMYTFKDAAWLDTVVKRSAPPGAESPPIITLRGSAQGVLTLNPVCRRMLERLAHEKQWRLDESAHFSIDMWTNNIGQDNVLLFLRGLRVPCPQDARFKAPTDTYRVAVGFWTPFQRQMWDYFLEHSTGPCYLDAAYRCDRDGFQLWTLLFERSGQVVPVAYLVTTAATVSLVADWLEAIVNHYPDPLPAKTLYVNSLRLVSVLTRVLDTWDVKLCKYYIDQMLKDALRRKPSLVKDPDAVLAVQNTGSDFGGALKVATAVFKDELAYMFSQVDNWAPSTTEEVPAFMQGSQVVSRWRYLLWTQMLGREPTARVDSVLYHLHSVLTPGVAQAVQAVVADRLTVGDFGTEQLEQGSGSLIEDLKLVTLVPMGGSLVYAVKYSNVTHSAAIATDYNVCFCRTFGTKGMCRHLIHWATPMVHQPELIQLLDGLPHA</sequence>
<proteinExistence type="predicted"/>
<dbReference type="EMBL" id="JANBUN010000608">
    <property type="protein sequence ID" value="KAJ2802517.1"/>
    <property type="molecule type" value="Genomic_DNA"/>
</dbReference>
<comment type="caution">
    <text evidence="1">The sequence shown here is derived from an EMBL/GenBank/DDBJ whole genome shotgun (WGS) entry which is preliminary data.</text>
</comment>